<organism evidence="2 3">
    <name type="scientific">Pseudocalidococcus azoricus BACA0444</name>
    <dbReference type="NCBI Taxonomy" id="2918990"/>
    <lineage>
        <taxon>Bacteria</taxon>
        <taxon>Bacillati</taxon>
        <taxon>Cyanobacteriota</taxon>
        <taxon>Cyanophyceae</taxon>
        <taxon>Acaryochloridales</taxon>
        <taxon>Thermosynechococcaceae</taxon>
        <taxon>Pseudocalidococcus</taxon>
        <taxon>Pseudocalidococcus azoricus</taxon>
    </lineage>
</organism>
<accession>A0AAE4FP20</accession>
<protein>
    <submittedName>
        <fullName evidence="2">Transglutaminase domain-containing protein</fullName>
    </submittedName>
</protein>
<proteinExistence type="predicted"/>
<feature type="domain" description="Transglutaminase-like" evidence="1">
    <location>
        <begin position="439"/>
        <end position="509"/>
    </location>
</feature>
<dbReference type="SUPFAM" id="SSF75011">
    <property type="entry name" value="3-carboxy-cis,cis-mucoante lactonizing enzyme"/>
    <property type="match status" value="1"/>
</dbReference>
<name>A0AAE4FP20_9CYAN</name>
<dbReference type="EMBL" id="JAVMIP010000001">
    <property type="protein sequence ID" value="MDS3859516.1"/>
    <property type="molecule type" value="Genomic_DNA"/>
</dbReference>
<dbReference type="InterPro" id="IPR015943">
    <property type="entry name" value="WD40/YVTN_repeat-like_dom_sf"/>
</dbReference>
<evidence type="ECO:0000259" key="1">
    <source>
        <dbReference type="SMART" id="SM00460"/>
    </source>
</evidence>
<keyword evidence="3" id="KW-1185">Reference proteome</keyword>
<sequence length="573" mass="65096">MTEIIEAELVVDYPPTPSWRIVRPLGSYQLFGLAWVNDDSAWLRQLSRLPYSAATHGATLLALDRIRGYLLLINPENDHAEILNPYHAEDFLDAQGLCLWQETLWFCRDESVYVCQLPDFTPQVFTRLTYPVHGVTVDANGVYVTCQKSGYIHQLAHTTGDLIRKIPQPGIGPENLTLANNCLWVCDRLEQTVYQLDLAKGTVKAAALTPFANPTAISLDPEGKIWLTYAGEEPYLRDNPNNLDNPLELDYRDYTYIHPLVFQPHAADHYTLSNGYLVEMCYLEEVSPLDETQLDNLEWRISLPVNTLRQTLMKAEPLGTPYRIERVGDQQVAVFQFPELRSPEARLFGWRAWVEVRGIKYHLTPDDVPQGETLPAGFAEKYLVDDDQLAMDHPLVQAAAKEAIGTETNVLRQMLKIRNYVYDRLSYSLTPMIDTPDVVLERGVGSCGEYVGVLLALARLNGIACRTVGRYKCPPFPEQQGIPLNAMYNHVWLEFYIPGLGWLPMESNPDDVVERGPYPTRFFMGLPWYHIEMGKGIPFETTNYRDKGVRIGNLALNHVRFTILSELPPQPTI</sequence>
<dbReference type="Proteomes" id="UP001268256">
    <property type="component" value="Unassembled WGS sequence"/>
</dbReference>
<dbReference type="Pfam" id="PF01841">
    <property type="entry name" value="Transglut_core"/>
    <property type="match status" value="1"/>
</dbReference>
<reference evidence="3" key="1">
    <citation type="submission" date="2023-07" db="EMBL/GenBank/DDBJ databases">
        <authorList>
            <person name="Luz R."/>
            <person name="Cordeiro R."/>
            <person name="Fonseca A."/>
            <person name="Goncalves V."/>
        </authorList>
    </citation>
    <scope>NUCLEOTIDE SEQUENCE [LARGE SCALE GENOMIC DNA]</scope>
    <source>
        <strain evidence="3">BACA0444</strain>
    </source>
</reference>
<evidence type="ECO:0000313" key="3">
    <source>
        <dbReference type="Proteomes" id="UP001268256"/>
    </source>
</evidence>
<evidence type="ECO:0000313" key="2">
    <source>
        <dbReference type="EMBL" id="MDS3859516.1"/>
    </source>
</evidence>
<dbReference type="RefSeq" id="WP_322876826.1">
    <property type="nucleotide sequence ID" value="NZ_JAVMIP010000001.1"/>
</dbReference>
<comment type="caution">
    <text evidence="2">The sequence shown here is derived from an EMBL/GenBank/DDBJ whole genome shotgun (WGS) entry which is preliminary data.</text>
</comment>
<dbReference type="PANTHER" id="PTHR33490:SF6">
    <property type="entry name" value="SLL1049 PROTEIN"/>
    <property type="match status" value="1"/>
</dbReference>
<dbReference type="SUPFAM" id="SSF54001">
    <property type="entry name" value="Cysteine proteinases"/>
    <property type="match status" value="1"/>
</dbReference>
<dbReference type="AlphaFoldDB" id="A0AAE4FP20"/>
<dbReference type="Gene3D" id="2.130.10.10">
    <property type="entry name" value="YVTN repeat-like/Quinoprotein amine dehydrogenase"/>
    <property type="match status" value="1"/>
</dbReference>
<dbReference type="PANTHER" id="PTHR33490">
    <property type="entry name" value="BLR5614 PROTEIN-RELATED"/>
    <property type="match status" value="1"/>
</dbReference>
<dbReference type="InterPro" id="IPR002931">
    <property type="entry name" value="Transglutaminase-like"/>
</dbReference>
<dbReference type="Gene3D" id="3.10.620.30">
    <property type="match status" value="1"/>
</dbReference>
<dbReference type="SMART" id="SM00460">
    <property type="entry name" value="TGc"/>
    <property type="match status" value="1"/>
</dbReference>
<gene>
    <name evidence="2" type="ORF">RIF25_01715</name>
</gene>
<dbReference type="InterPro" id="IPR038765">
    <property type="entry name" value="Papain-like_cys_pep_sf"/>
</dbReference>